<feature type="chain" id="PRO_5041897203" evidence="15">
    <location>
        <begin position="21"/>
        <end position="518"/>
    </location>
</feature>
<dbReference type="EMBL" id="WTXG01000029">
    <property type="protein sequence ID" value="KAI0298398.1"/>
    <property type="molecule type" value="Genomic_DNA"/>
</dbReference>
<dbReference type="InterPro" id="IPR050364">
    <property type="entry name" value="Cytochrome_P450_fung"/>
</dbReference>
<gene>
    <name evidence="16" type="ORF">B0F90DRAFT_1818761</name>
</gene>
<evidence type="ECO:0000256" key="2">
    <source>
        <dbReference type="ARBA" id="ARBA00004370"/>
    </source>
</evidence>
<dbReference type="InterPro" id="IPR001128">
    <property type="entry name" value="Cyt_P450"/>
</dbReference>
<keyword evidence="15" id="KW-0732">Signal</keyword>
<dbReference type="PRINTS" id="PR00385">
    <property type="entry name" value="P450"/>
</dbReference>
<comment type="similarity">
    <text evidence="4 14">Belongs to the cytochrome P450 family.</text>
</comment>
<protein>
    <submittedName>
        <fullName evidence="16">Cytochrome P450</fullName>
    </submittedName>
</protein>
<dbReference type="PROSITE" id="PS00086">
    <property type="entry name" value="CYTOCHROME_P450"/>
    <property type="match status" value="1"/>
</dbReference>
<keyword evidence="8" id="KW-1133">Transmembrane helix</keyword>
<evidence type="ECO:0000256" key="15">
    <source>
        <dbReference type="SAM" id="SignalP"/>
    </source>
</evidence>
<comment type="subcellular location">
    <subcellularLocation>
        <location evidence="2">Membrane</location>
    </subcellularLocation>
</comment>
<dbReference type="PANTHER" id="PTHR46300">
    <property type="entry name" value="P450, PUTATIVE (EUROFUNG)-RELATED-RELATED"/>
    <property type="match status" value="1"/>
</dbReference>
<dbReference type="AlphaFoldDB" id="A0AAD4M3M2"/>
<evidence type="ECO:0000256" key="4">
    <source>
        <dbReference type="ARBA" id="ARBA00010617"/>
    </source>
</evidence>
<keyword evidence="11 14" id="KW-0503">Monooxygenase</keyword>
<comment type="caution">
    <text evidence="16">The sequence shown here is derived from an EMBL/GenBank/DDBJ whole genome shotgun (WGS) entry which is preliminary data.</text>
</comment>
<sequence length="518" mass="58417">MSFTALLGAIALVAILFVSSRKYHLPPGPTGNVAGEFTNAPMYEIFDKWRRKYGRIFSFKLGTRRVVVLNNIKATTDLLDKKGDIYSSRPRLVVAHDILSGGKRGLSSPYGDHWRRWRKLQHMGMNGKIALSYREQQTLESTLLLHELLTDSSEHQKVLQRFVTSIVLGIAYGRRIDSLNDEMVTYNYNAVLEYQRASTPGKYIVETWPSLLWLPRPLQWFRPALAALEKIREKDTEVYMNFLNGAKERYEAGIAKDSMATYSLSKGGNQGMTDVEVAYALSAPFSAGVDTTLSTIGWSLVAALSFPDTATRIQSELDSVVGKDRLPTFEDERSLPYLTAFIKEWQLRAPKTKRWRPVVPLAIPHATSKDDVYDGYDIPKGTTVYGSVDALVKDPELFEDPETFNPSRFLSPHKPAGNWNGKVEGEFTMPFGFGRRVCPGMHVALQSTFISIARILWAFDLSPPEGGSLPDYRKAQSLGKTRLPPPYQICVRPRHAEVERIIAAESAEAKIRLKEWEY</sequence>
<accession>A0AAD4M3M2</accession>
<dbReference type="GO" id="GO:0020037">
    <property type="term" value="F:heme binding"/>
    <property type="evidence" value="ECO:0007669"/>
    <property type="project" value="InterPro"/>
</dbReference>
<dbReference type="InterPro" id="IPR036396">
    <property type="entry name" value="Cyt_P450_sf"/>
</dbReference>
<dbReference type="GO" id="GO:0005506">
    <property type="term" value="F:iron ion binding"/>
    <property type="evidence" value="ECO:0007669"/>
    <property type="project" value="InterPro"/>
</dbReference>
<evidence type="ECO:0000313" key="17">
    <source>
        <dbReference type="Proteomes" id="UP001203297"/>
    </source>
</evidence>
<keyword evidence="9 14" id="KW-0560">Oxidoreductase</keyword>
<dbReference type="PRINTS" id="PR00463">
    <property type="entry name" value="EP450I"/>
</dbReference>
<dbReference type="SUPFAM" id="SSF48264">
    <property type="entry name" value="Cytochrome P450"/>
    <property type="match status" value="1"/>
</dbReference>
<reference evidence="16" key="1">
    <citation type="journal article" date="2022" name="New Phytol.">
        <title>Evolutionary transition to the ectomycorrhizal habit in the genomes of a hyperdiverse lineage of mushroom-forming fungi.</title>
        <authorList>
            <person name="Looney B."/>
            <person name="Miyauchi S."/>
            <person name="Morin E."/>
            <person name="Drula E."/>
            <person name="Courty P.E."/>
            <person name="Kohler A."/>
            <person name="Kuo A."/>
            <person name="LaButti K."/>
            <person name="Pangilinan J."/>
            <person name="Lipzen A."/>
            <person name="Riley R."/>
            <person name="Andreopoulos W."/>
            <person name="He G."/>
            <person name="Johnson J."/>
            <person name="Nolan M."/>
            <person name="Tritt A."/>
            <person name="Barry K.W."/>
            <person name="Grigoriev I.V."/>
            <person name="Nagy L.G."/>
            <person name="Hibbett D."/>
            <person name="Henrissat B."/>
            <person name="Matheny P.B."/>
            <person name="Labbe J."/>
            <person name="Martin F.M."/>
        </authorList>
    </citation>
    <scope>NUCLEOTIDE SEQUENCE</scope>
    <source>
        <strain evidence="16">BPL690</strain>
    </source>
</reference>
<evidence type="ECO:0000256" key="9">
    <source>
        <dbReference type="ARBA" id="ARBA00023002"/>
    </source>
</evidence>
<keyword evidence="17" id="KW-1185">Reference proteome</keyword>
<dbReference type="PANTHER" id="PTHR46300:SF2">
    <property type="entry name" value="CYTOCHROME P450 MONOOXYGENASE ALNH-RELATED"/>
    <property type="match status" value="1"/>
</dbReference>
<evidence type="ECO:0000256" key="7">
    <source>
        <dbReference type="ARBA" id="ARBA00022723"/>
    </source>
</evidence>
<evidence type="ECO:0000256" key="11">
    <source>
        <dbReference type="ARBA" id="ARBA00023033"/>
    </source>
</evidence>
<keyword evidence="10 13" id="KW-0408">Iron</keyword>
<dbReference type="Proteomes" id="UP001203297">
    <property type="component" value="Unassembled WGS sequence"/>
</dbReference>
<feature type="signal peptide" evidence="15">
    <location>
        <begin position="1"/>
        <end position="20"/>
    </location>
</feature>
<evidence type="ECO:0000256" key="8">
    <source>
        <dbReference type="ARBA" id="ARBA00022989"/>
    </source>
</evidence>
<proteinExistence type="inferred from homology"/>
<keyword evidence="5 13" id="KW-0349">Heme</keyword>
<evidence type="ECO:0000256" key="3">
    <source>
        <dbReference type="ARBA" id="ARBA00005179"/>
    </source>
</evidence>
<feature type="binding site" description="axial binding residue" evidence="13">
    <location>
        <position position="438"/>
    </location>
    <ligand>
        <name>heme</name>
        <dbReference type="ChEBI" id="CHEBI:30413"/>
    </ligand>
    <ligandPart>
        <name>Fe</name>
        <dbReference type="ChEBI" id="CHEBI:18248"/>
    </ligandPart>
</feature>
<evidence type="ECO:0000256" key="13">
    <source>
        <dbReference type="PIRSR" id="PIRSR602401-1"/>
    </source>
</evidence>
<evidence type="ECO:0000256" key="14">
    <source>
        <dbReference type="RuleBase" id="RU000461"/>
    </source>
</evidence>
<dbReference type="InterPro" id="IPR017972">
    <property type="entry name" value="Cyt_P450_CS"/>
</dbReference>
<dbReference type="InterPro" id="IPR002401">
    <property type="entry name" value="Cyt_P450_E_grp-I"/>
</dbReference>
<evidence type="ECO:0000256" key="5">
    <source>
        <dbReference type="ARBA" id="ARBA00022617"/>
    </source>
</evidence>
<dbReference type="Pfam" id="PF00067">
    <property type="entry name" value="p450"/>
    <property type="match status" value="1"/>
</dbReference>
<evidence type="ECO:0000256" key="10">
    <source>
        <dbReference type="ARBA" id="ARBA00023004"/>
    </source>
</evidence>
<organism evidence="16 17">
    <name type="scientific">Multifurca ochricompacta</name>
    <dbReference type="NCBI Taxonomy" id="376703"/>
    <lineage>
        <taxon>Eukaryota</taxon>
        <taxon>Fungi</taxon>
        <taxon>Dikarya</taxon>
        <taxon>Basidiomycota</taxon>
        <taxon>Agaricomycotina</taxon>
        <taxon>Agaricomycetes</taxon>
        <taxon>Russulales</taxon>
        <taxon>Russulaceae</taxon>
        <taxon>Multifurca</taxon>
    </lineage>
</organism>
<dbReference type="CDD" id="cd11065">
    <property type="entry name" value="CYP64-like"/>
    <property type="match status" value="1"/>
</dbReference>
<evidence type="ECO:0000313" key="16">
    <source>
        <dbReference type="EMBL" id="KAI0298398.1"/>
    </source>
</evidence>
<keyword evidence="12" id="KW-0472">Membrane</keyword>
<comment type="pathway">
    <text evidence="3">Secondary metabolite biosynthesis.</text>
</comment>
<evidence type="ECO:0000256" key="12">
    <source>
        <dbReference type="ARBA" id="ARBA00023136"/>
    </source>
</evidence>
<name>A0AAD4M3M2_9AGAM</name>
<evidence type="ECO:0000256" key="1">
    <source>
        <dbReference type="ARBA" id="ARBA00001971"/>
    </source>
</evidence>
<comment type="cofactor">
    <cofactor evidence="1 13">
        <name>heme</name>
        <dbReference type="ChEBI" id="CHEBI:30413"/>
    </cofactor>
</comment>
<dbReference type="GO" id="GO:0016020">
    <property type="term" value="C:membrane"/>
    <property type="evidence" value="ECO:0007669"/>
    <property type="project" value="UniProtKB-SubCell"/>
</dbReference>
<keyword evidence="7 13" id="KW-0479">Metal-binding</keyword>
<keyword evidence="6" id="KW-0812">Transmembrane</keyword>
<dbReference type="GO" id="GO:0004497">
    <property type="term" value="F:monooxygenase activity"/>
    <property type="evidence" value="ECO:0007669"/>
    <property type="project" value="UniProtKB-KW"/>
</dbReference>
<dbReference type="GO" id="GO:0016705">
    <property type="term" value="F:oxidoreductase activity, acting on paired donors, with incorporation or reduction of molecular oxygen"/>
    <property type="evidence" value="ECO:0007669"/>
    <property type="project" value="InterPro"/>
</dbReference>
<dbReference type="Gene3D" id="1.10.630.10">
    <property type="entry name" value="Cytochrome P450"/>
    <property type="match status" value="1"/>
</dbReference>
<evidence type="ECO:0000256" key="6">
    <source>
        <dbReference type="ARBA" id="ARBA00022692"/>
    </source>
</evidence>